<dbReference type="AlphaFoldDB" id="A0ABD5XW01"/>
<reference evidence="1 2" key="1">
    <citation type="journal article" date="2019" name="Int. J. Syst. Evol. Microbiol.">
        <title>The Global Catalogue of Microorganisms (GCM) 10K type strain sequencing project: providing services to taxonomists for standard genome sequencing and annotation.</title>
        <authorList>
            <consortium name="The Broad Institute Genomics Platform"/>
            <consortium name="The Broad Institute Genome Sequencing Center for Infectious Disease"/>
            <person name="Wu L."/>
            <person name="Ma J."/>
        </authorList>
    </citation>
    <scope>NUCLEOTIDE SEQUENCE [LARGE SCALE GENOMIC DNA]</scope>
    <source>
        <strain evidence="1 2">DT92</strain>
    </source>
</reference>
<evidence type="ECO:0000313" key="2">
    <source>
        <dbReference type="Proteomes" id="UP001596368"/>
    </source>
</evidence>
<dbReference type="Proteomes" id="UP001596368">
    <property type="component" value="Unassembled WGS sequence"/>
</dbReference>
<name>A0ABD5XW01_9EURY</name>
<proteinExistence type="predicted"/>
<keyword evidence="2" id="KW-1185">Reference proteome</keyword>
<protein>
    <submittedName>
        <fullName evidence="1">Uncharacterized protein</fullName>
    </submittedName>
</protein>
<accession>A0ABD5XW01</accession>
<sequence>MSDADVQRFKRLREYLQAVRTVVDDPDLDQEIELVSELLEHGRADQEVPR</sequence>
<dbReference type="EMBL" id="JBHSZG010000002">
    <property type="protein sequence ID" value="MFC7137651.1"/>
    <property type="molecule type" value="Genomic_DNA"/>
</dbReference>
<gene>
    <name evidence="1" type="ORF">ACFQRB_16720</name>
</gene>
<evidence type="ECO:0000313" key="1">
    <source>
        <dbReference type="EMBL" id="MFC7137651.1"/>
    </source>
</evidence>
<comment type="caution">
    <text evidence="1">The sequence shown here is derived from an EMBL/GenBank/DDBJ whole genome shotgun (WGS) entry which is preliminary data.</text>
</comment>
<organism evidence="1 2">
    <name type="scientific">Halobaculum litoreum</name>
    <dbReference type="NCBI Taxonomy" id="3031998"/>
    <lineage>
        <taxon>Archaea</taxon>
        <taxon>Methanobacteriati</taxon>
        <taxon>Methanobacteriota</taxon>
        <taxon>Stenosarchaea group</taxon>
        <taxon>Halobacteria</taxon>
        <taxon>Halobacteriales</taxon>
        <taxon>Haloferacaceae</taxon>
        <taxon>Halobaculum</taxon>
    </lineage>
</organism>